<feature type="domain" description="DUF7872" evidence="2">
    <location>
        <begin position="169"/>
        <end position="395"/>
    </location>
</feature>
<dbReference type="InterPro" id="IPR057194">
    <property type="entry name" value="DUF7872"/>
</dbReference>
<evidence type="ECO:0000313" key="4">
    <source>
        <dbReference type="Proteomes" id="UP001153365"/>
    </source>
</evidence>
<keyword evidence="1" id="KW-0472">Membrane</keyword>
<dbReference type="AlphaFoldDB" id="A0AAV0AR95"/>
<evidence type="ECO:0000313" key="3">
    <source>
        <dbReference type="EMBL" id="CAH7670863.1"/>
    </source>
</evidence>
<comment type="caution">
    <text evidence="3">The sequence shown here is derived from an EMBL/GenBank/DDBJ whole genome shotgun (WGS) entry which is preliminary data.</text>
</comment>
<accession>A0AAV0AR95</accession>
<dbReference type="EMBL" id="CALTRL010001079">
    <property type="protein sequence ID" value="CAH7670863.1"/>
    <property type="molecule type" value="Genomic_DNA"/>
</dbReference>
<organism evidence="3 4">
    <name type="scientific">Phakopsora pachyrhizi</name>
    <name type="common">Asian soybean rust disease fungus</name>
    <dbReference type="NCBI Taxonomy" id="170000"/>
    <lineage>
        <taxon>Eukaryota</taxon>
        <taxon>Fungi</taxon>
        <taxon>Dikarya</taxon>
        <taxon>Basidiomycota</taxon>
        <taxon>Pucciniomycotina</taxon>
        <taxon>Pucciniomycetes</taxon>
        <taxon>Pucciniales</taxon>
        <taxon>Phakopsoraceae</taxon>
        <taxon>Phakopsora</taxon>
    </lineage>
</organism>
<reference evidence="3" key="1">
    <citation type="submission" date="2022-06" db="EMBL/GenBank/DDBJ databases">
        <authorList>
            <consortium name="SYNGENTA / RWTH Aachen University"/>
        </authorList>
    </citation>
    <scope>NUCLEOTIDE SEQUENCE</scope>
</reference>
<proteinExistence type="predicted"/>
<feature type="transmembrane region" description="Helical" evidence="1">
    <location>
        <begin position="126"/>
        <end position="142"/>
    </location>
</feature>
<evidence type="ECO:0000256" key="1">
    <source>
        <dbReference type="SAM" id="Phobius"/>
    </source>
</evidence>
<dbReference type="PANTHER" id="PTHR33339:SF1">
    <property type="entry name" value="LYSM DOMAIN-CONTAINING PROTEIN"/>
    <property type="match status" value="1"/>
</dbReference>
<dbReference type="Pfam" id="PF25278">
    <property type="entry name" value="DUF7872"/>
    <property type="match status" value="1"/>
</dbReference>
<keyword evidence="4" id="KW-1185">Reference proteome</keyword>
<dbReference type="Proteomes" id="UP001153365">
    <property type="component" value="Unassembled WGS sequence"/>
</dbReference>
<name>A0AAV0AR95_PHAPC</name>
<feature type="non-terminal residue" evidence="3">
    <location>
        <position position="1"/>
    </location>
</feature>
<keyword evidence="1" id="KW-0812">Transmembrane</keyword>
<dbReference type="PANTHER" id="PTHR33339">
    <property type="entry name" value="LYSM DOMAIN-CONTAINING PROTEIN"/>
    <property type="match status" value="1"/>
</dbReference>
<evidence type="ECO:0000259" key="2">
    <source>
        <dbReference type="Pfam" id="PF25278"/>
    </source>
</evidence>
<sequence length="395" mass="44195">CQKLPISSQTWKKLKIDEHLRDTTTSQNLTLSKYAAIHNGGNFICGIGEHCNAGQLCHPVKAPAWQVLYAVQEYNNFVNRMVDSINYSLSQVQALSASMVNDLFPEVTDSRFVVNLKWIFTDMYRGIAYGAMTLFISIWLNIELTTAIVNILLLTAVGAGLAAWIQGAPETATFTSWTALSFYIAQAQQSLTANIGQAMERSLREPLSTENGIGKILQGGAFFQKVSKDQEMGIMEESILKIFQGRLMARMLRQQNAYVIISQSDCQGLNKKDSKNGDSKLFYCDAKEKLIYSVVRAHKKKTVNEIHGAEAIVKKYNFTAEEITKSSWECQKKYGVFEHDSFAKINGTYPEEVTNKDCIFNLPVCDTRLDAVRELKLGKHKTTTVACRIGAKLPI</sequence>
<protein>
    <recommendedName>
        <fullName evidence="2">DUF7872 domain-containing protein</fullName>
    </recommendedName>
</protein>
<gene>
    <name evidence="3" type="ORF">PPACK8108_LOCUS5607</name>
</gene>
<keyword evidence="1" id="KW-1133">Transmembrane helix</keyword>